<dbReference type="AlphaFoldDB" id="A0A8R1XMI8"/>
<reference evidence="2" key="1">
    <citation type="submission" date="2013-10" db="EMBL/GenBank/DDBJ databases">
        <title>Genome sequencing of Onchocerca volvulus.</title>
        <authorList>
            <person name="Cotton J."/>
            <person name="Tsai J."/>
            <person name="Stanley E."/>
            <person name="Tracey A."/>
            <person name="Holroyd N."/>
            <person name="Lustigman S."/>
            <person name="Berriman M."/>
        </authorList>
    </citation>
    <scope>NUCLEOTIDE SEQUENCE</scope>
</reference>
<accession>A0A8R1XMI8</accession>
<protein>
    <submittedName>
        <fullName evidence="1">Uncharacterized protein</fullName>
    </submittedName>
</protein>
<reference evidence="1" key="2">
    <citation type="submission" date="2022-06" db="UniProtKB">
        <authorList>
            <consortium name="EnsemblMetazoa"/>
        </authorList>
    </citation>
    <scope>IDENTIFICATION</scope>
</reference>
<keyword evidence="2" id="KW-1185">Reference proteome</keyword>
<evidence type="ECO:0000313" key="1">
    <source>
        <dbReference type="EnsemblMetazoa" id="OVOC10432.1"/>
    </source>
</evidence>
<proteinExistence type="predicted"/>
<dbReference type="Proteomes" id="UP000024404">
    <property type="component" value="Unassembled WGS sequence"/>
</dbReference>
<organism evidence="1 2">
    <name type="scientific">Onchocerca volvulus</name>
    <dbReference type="NCBI Taxonomy" id="6282"/>
    <lineage>
        <taxon>Eukaryota</taxon>
        <taxon>Metazoa</taxon>
        <taxon>Ecdysozoa</taxon>
        <taxon>Nematoda</taxon>
        <taxon>Chromadorea</taxon>
        <taxon>Rhabditida</taxon>
        <taxon>Spirurina</taxon>
        <taxon>Spiruromorpha</taxon>
        <taxon>Filarioidea</taxon>
        <taxon>Onchocercidae</taxon>
        <taxon>Onchocerca</taxon>
    </lineage>
</organism>
<dbReference type="EMBL" id="CMVM020000338">
    <property type="status" value="NOT_ANNOTATED_CDS"/>
    <property type="molecule type" value="Genomic_DNA"/>
</dbReference>
<evidence type="ECO:0000313" key="2">
    <source>
        <dbReference type="Proteomes" id="UP000024404"/>
    </source>
</evidence>
<sequence length="69" mass="8311">MVTKLHEFSIWEPETYNLNFEEIDENKLRDLLYILCVRRPLLSTDLEYIKDKLSVLDEIHDLGNEIIEM</sequence>
<dbReference type="EnsemblMetazoa" id="OVOC10432.1">
    <property type="protein sequence ID" value="OVOC10432.1"/>
    <property type="gene ID" value="WBGene00247241"/>
</dbReference>
<name>A0A8R1XMI8_ONCVO</name>